<dbReference type="EMBL" id="NXIB02000095">
    <property type="protein sequence ID" value="PHX54516.1"/>
    <property type="molecule type" value="Genomic_DNA"/>
</dbReference>
<dbReference type="InterPro" id="IPR007712">
    <property type="entry name" value="RelE/ParE_toxin"/>
</dbReference>
<proteinExistence type="inferred from homology"/>
<gene>
    <name evidence="3" type="ORF">CP500_015735</name>
</gene>
<keyword evidence="4" id="KW-1185">Reference proteome</keyword>
<dbReference type="AlphaFoldDB" id="A0A2G4EYE7"/>
<dbReference type="OrthoDB" id="9798046at2"/>
<sequence>MSRYFLSTQAKYDLREIKNYIARDNLAAARRFVETFRDQCNLIAKSPRMGRSYEELAPGLRGFAIGNYIIFYRPIENGIAVERLLSGYRDLEAIFYEDDDS</sequence>
<dbReference type="Gene3D" id="3.30.2310.20">
    <property type="entry name" value="RelE-like"/>
    <property type="match status" value="1"/>
</dbReference>
<dbReference type="PANTHER" id="PTHR33755:SF6">
    <property type="entry name" value="PLASMID STABILIZATION SYSTEM PROTEIN"/>
    <property type="match status" value="1"/>
</dbReference>
<comment type="caution">
    <text evidence="3">The sequence shown here is derived from an EMBL/GenBank/DDBJ whole genome shotgun (WGS) entry which is preliminary data.</text>
</comment>
<dbReference type="Pfam" id="PF05016">
    <property type="entry name" value="ParE_toxin"/>
    <property type="match status" value="1"/>
</dbReference>
<evidence type="ECO:0000256" key="2">
    <source>
        <dbReference type="ARBA" id="ARBA00022649"/>
    </source>
</evidence>
<keyword evidence="2" id="KW-1277">Toxin-antitoxin system</keyword>
<evidence type="ECO:0000313" key="4">
    <source>
        <dbReference type="Proteomes" id="UP000226442"/>
    </source>
</evidence>
<protein>
    <submittedName>
        <fullName evidence="3">Type II toxin-antitoxin system RelE/ParE family toxin</fullName>
    </submittedName>
</protein>
<dbReference type="Proteomes" id="UP000226442">
    <property type="component" value="Unassembled WGS sequence"/>
</dbReference>
<reference evidence="3" key="1">
    <citation type="submission" date="2017-10" db="EMBL/GenBank/DDBJ databases">
        <title>Draft genome sequence of the planktic cyanobacteria Tychonema bourrellyi isolated from alpine lentic freshwater.</title>
        <authorList>
            <person name="Tett A."/>
            <person name="Armanini F."/>
            <person name="Asnicar F."/>
            <person name="Boscaini A."/>
            <person name="Pasolli E."/>
            <person name="Zolfo M."/>
            <person name="Donati C."/>
            <person name="Salmaso N."/>
            <person name="Segata N."/>
        </authorList>
    </citation>
    <scope>NUCLEOTIDE SEQUENCE</scope>
    <source>
        <strain evidence="3">FEM_GT703</strain>
    </source>
</reference>
<dbReference type="InterPro" id="IPR035093">
    <property type="entry name" value="RelE/ParE_toxin_dom_sf"/>
</dbReference>
<dbReference type="InterPro" id="IPR051803">
    <property type="entry name" value="TA_system_RelE-like_toxin"/>
</dbReference>
<comment type="similarity">
    <text evidence="1">Belongs to the RelE toxin family.</text>
</comment>
<dbReference type="PANTHER" id="PTHR33755">
    <property type="entry name" value="TOXIN PARE1-RELATED"/>
    <property type="match status" value="1"/>
</dbReference>
<dbReference type="RefSeq" id="WP_096830672.1">
    <property type="nucleotide sequence ID" value="NZ_NXIB02000095.1"/>
</dbReference>
<accession>A0A2G4EYE7</accession>
<name>A0A2G4EYE7_9CYAN</name>
<organism evidence="3 4">
    <name type="scientific">Tychonema bourrellyi FEM_GT703</name>
    <dbReference type="NCBI Taxonomy" id="2040638"/>
    <lineage>
        <taxon>Bacteria</taxon>
        <taxon>Bacillati</taxon>
        <taxon>Cyanobacteriota</taxon>
        <taxon>Cyanophyceae</taxon>
        <taxon>Oscillatoriophycideae</taxon>
        <taxon>Oscillatoriales</taxon>
        <taxon>Microcoleaceae</taxon>
        <taxon>Tychonema</taxon>
    </lineage>
</organism>
<evidence type="ECO:0000313" key="3">
    <source>
        <dbReference type="EMBL" id="PHX54516.1"/>
    </source>
</evidence>
<evidence type="ECO:0000256" key="1">
    <source>
        <dbReference type="ARBA" id="ARBA00006226"/>
    </source>
</evidence>